<dbReference type="InterPro" id="IPR036052">
    <property type="entry name" value="TrpB-like_PALP_sf"/>
</dbReference>
<comment type="similarity">
    <text evidence="2">Belongs to the serine/threonine dehydratase family.</text>
</comment>
<dbReference type="PANTHER" id="PTHR43050">
    <property type="entry name" value="SERINE / THREONINE RACEMASE FAMILY MEMBER"/>
    <property type="match status" value="1"/>
</dbReference>
<name>A0A7R9TZA4_9VIRI</name>
<dbReference type="GO" id="GO:0003941">
    <property type="term" value="F:L-serine ammonia-lyase activity"/>
    <property type="evidence" value="ECO:0007669"/>
    <property type="project" value="TreeGrafter"/>
</dbReference>
<evidence type="ECO:0000256" key="4">
    <source>
        <dbReference type="SAM" id="MobiDB-lite"/>
    </source>
</evidence>
<evidence type="ECO:0000256" key="2">
    <source>
        <dbReference type="ARBA" id="ARBA00010869"/>
    </source>
</evidence>
<dbReference type="GO" id="GO:0030378">
    <property type="term" value="F:serine racemase activity"/>
    <property type="evidence" value="ECO:0007669"/>
    <property type="project" value="TreeGrafter"/>
</dbReference>
<dbReference type="GO" id="GO:0030170">
    <property type="term" value="F:pyridoxal phosphate binding"/>
    <property type="evidence" value="ECO:0007669"/>
    <property type="project" value="TreeGrafter"/>
</dbReference>
<evidence type="ECO:0000256" key="3">
    <source>
        <dbReference type="ARBA" id="ARBA00022898"/>
    </source>
</evidence>
<comment type="cofactor">
    <cofactor evidence="1">
        <name>pyridoxal 5'-phosphate</name>
        <dbReference type="ChEBI" id="CHEBI:597326"/>
    </cofactor>
</comment>
<dbReference type="GO" id="GO:0008721">
    <property type="term" value="F:D-serine ammonia-lyase activity"/>
    <property type="evidence" value="ECO:0007669"/>
    <property type="project" value="TreeGrafter"/>
</dbReference>
<dbReference type="SUPFAM" id="SSF53686">
    <property type="entry name" value="Tryptophan synthase beta subunit-like PLP-dependent enzymes"/>
    <property type="match status" value="1"/>
</dbReference>
<feature type="region of interest" description="Disordered" evidence="4">
    <location>
        <begin position="8"/>
        <end position="42"/>
    </location>
</feature>
<accession>A0A7R9TZA4</accession>
<dbReference type="InterPro" id="IPR001926">
    <property type="entry name" value="TrpB-like_PALP"/>
</dbReference>
<reference evidence="6" key="1">
    <citation type="submission" date="2021-01" db="EMBL/GenBank/DDBJ databases">
        <authorList>
            <person name="Corre E."/>
            <person name="Pelletier E."/>
            <person name="Niang G."/>
            <person name="Scheremetjew M."/>
            <person name="Finn R."/>
            <person name="Kale V."/>
            <person name="Holt S."/>
            <person name="Cochrane G."/>
            <person name="Meng A."/>
            <person name="Brown T."/>
            <person name="Cohen L."/>
        </authorList>
    </citation>
    <scope>NUCLEOTIDE SEQUENCE</scope>
    <source>
        <strain evidence="6">CCMP1413</strain>
    </source>
</reference>
<protein>
    <recommendedName>
        <fullName evidence="5">Tryptophan synthase beta chain-like PALP domain-containing protein</fullName>
    </recommendedName>
</protein>
<dbReference type="Pfam" id="PF00291">
    <property type="entry name" value="PALP"/>
    <property type="match status" value="1"/>
</dbReference>
<dbReference type="PANTHER" id="PTHR43050:SF1">
    <property type="entry name" value="SERINE RACEMASE"/>
    <property type="match status" value="1"/>
</dbReference>
<organism evidence="6">
    <name type="scientific">Prasinoderma coloniale</name>
    <dbReference type="NCBI Taxonomy" id="156133"/>
    <lineage>
        <taxon>Eukaryota</taxon>
        <taxon>Viridiplantae</taxon>
        <taxon>Prasinodermophyta</taxon>
        <taxon>Prasinodermophyceae</taxon>
        <taxon>Prasinodermales</taxon>
        <taxon>Prasinodermaceae</taxon>
        <taxon>Prasinoderma</taxon>
    </lineage>
</organism>
<evidence type="ECO:0000259" key="5">
    <source>
        <dbReference type="Pfam" id="PF00291"/>
    </source>
</evidence>
<feature type="domain" description="Tryptophan synthase beta chain-like PALP" evidence="5">
    <location>
        <begin position="43"/>
        <end position="191"/>
    </location>
</feature>
<keyword evidence="3" id="KW-0663">Pyridoxal phosphate</keyword>
<evidence type="ECO:0000256" key="1">
    <source>
        <dbReference type="ARBA" id="ARBA00001933"/>
    </source>
</evidence>
<dbReference type="GO" id="GO:0005524">
    <property type="term" value="F:ATP binding"/>
    <property type="evidence" value="ECO:0007669"/>
    <property type="project" value="TreeGrafter"/>
</dbReference>
<dbReference type="GO" id="GO:0070179">
    <property type="term" value="P:D-serine biosynthetic process"/>
    <property type="evidence" value="ECO:0007669"/>
    <property type="project" value="TreeGrafter"/>
</dbReference>
<dbReference type="AlphaFoldDB" id="A0A7R9TZA4"/>
<evidence type="ECO:0000313" key="6">
    <source>
        <dbReference type="EMBL" id="CAD8249579.1"/>
    </source>
</evidence>
<gene>
    <name evidence="6" type="ORF">PCOL08062_LOCUS11243</name>
</gene>
<dbReference type="EMBL" id="HBDZ01014644">
    <property type="protein sequence ID" value="CAD8249579.1"/>
    <property type="molecule type" value="Transcribed_RNA"/>
</dbReference>
<dbReference type="GO" id="GO:0000287">
    <property type="term" value="F:magnesium ion binding"/>
    <property type="evidence" value="ECO:0007669"/>
    <property type="project" value="TreeGrafter"/>
</dbReference>
<dbReference type="Gene3D" id="3.40.50.1100">
    <property type="match status" value="1"/>
</dbReference>
<dbReference type="GO" id="GO:0018114">
    <property type="term" value="F:threonine racemase activity"/>
    <property type="evidence" value="ECO:0007669"/>
    <property type="project" value="TreeGrafter"/>
</dbReference>
<sequence length="210" mass="22034">MALELFEQVAEMQQQEEAHATPTTIGPSRPHHKQPSAANPAPLDAGKVLDAIVVPISGGGMTSGIAIATKALHPSTLIVAAEPVGANGVADVHACKAANELLTNLDKTQTIADGLQARLGDQTWPVVRDLVDEVVTVTEQEIRQAMRAVYEQLKVAVEPSGAVGLAAVMARGWGSCPRLAGCRRVGVILCGGNVDVARLPEFMEGTRTTY</sequence>
<proteinExistence type="inferred from homology"/>